<reference evidence="1" key="1">
    <citation type="submission" date="2022-07" db="EMBL/GenBank/DDBJ databases">
        <title>Faecal culturing of patients with breast cancer.</title>
        <authorList>
            <person name="Teng N.M.Y."/>
            <person name="Kiu R."/>
            <person name="Evans R."/>
            <person name="Baker D.J."/>
            <person name="Zenner C."/>
            <person name="Robinson S.D."/>
            <person name="Hall L.J."/>
        </authorList>
    </citation>
    <scope>NUCLEOTIDE SEQUENCE</scope>
    <source>
        <strain evidence="1">LH1062</strain>
    </source>
</reference>
<sequence length="45" mass="5081">MNTLKIITKQIVKCSQDILGDNLVGDVFVVQQLWVVLTIKQVILI</sequence>
<gene>
    <name evidence="1" type="ORF">NMU03_03455</name>
</gene>
<dbReference type="RefSeq" id="WP_290141312.1">
    <property type="nucleotide sequence ID" value="NZ_CP101620.1"/>
</dbReference>
<keyword evidence="2" id="KW-1185">Reference proteome</keyword>
<evidence type="ECO:0000313" key="2">
    <source>
        <dbReference type="Proteomes" id="UP001060112"/>
    </source>
</evidence>
<name>A0ABY5I485_9FIRM</name>
<protein>
    <submittedName>
        <fullName evidence="1">Uncharacterized protein</fullName>
    </submittedName>
</protein>
<proteinExistence type="predicted"/>
<dbReference type="Proteomes" id="UP001060112">
    <property type="component" value="Chromosome"/>
</dbReference>
<organism evidence="1 2">
    <name type="scientific">Allocoprobacillus halotolerans</name>
    <dbReference type="NCBI Taxonomy" id="2944914"/>
    <lineage>
        <taxon>Bacteria</taxon>
        <taxon>Bacillati</taxon>
        <taxon>Bacillota</taxon>
        <taxon>Erysipelotrichia</taxon>
        <taxon>Erysipelotrichales</taxon>
        <taxon>Erysipelotrichaceae</taxon>
        <taxon>Allocoprobacillus</taxon>
    </lineage>
</organism>
<dbReference type="EMBL" id="CP101620">
    <property type="protein sequence ID" value="UTY39875.1"/>
    <property type="molecule type" value="Genomic_DNA"/>
</dbReference>
<accession>A0ABY5I485</accession>
<evidence type="ECO:0000313" key="1">
    <source>
        <dbReference type="EMBL" id="UTY39875.1"/>
    </source>
</evidence>